<dbReference type="PANTHER" id="PTHR11328">
    <property type="entry name" value="MAJOR FACILITATOR SUPERFAMILY DOMAIN-CONTAINING PROTEIN"/>
    <property type="match status" value="1"/>
</dbReference>
<name>A0A3A9JZ95_9BACI</name>
<reference evidence="2 3" key="1">
    <citation type="submission" date="2017-10" db="EMBL/GenBank/DDBJ databases">
        <title>Bacillus sp. nov., a halophilic bacterium isolated from a Keqin Lake.</title>
        <authorList>
            <person name="Wang H."/>
        </authorList>
    </citation>
    <scope>NUCLEOTIDE SEQUENCE [LARGE SCALE GENOMIC DNA]</scope>
    <source>
        <strain evidence="2 3">KCTC 13187</strain>
    </source>
</reference>
<dbReference type="PANTHER" id="PTHR11328:SF24">
    <property type="entry name" value="MAJOR FACILITATOR SUPERFAMILY (MFS) PROFILE DOMAIN-CONTAINING PROTEIN"/>
    <property type="match status" value="1"/>
</dbReference>
<feature type="transmembrane region" description="Helical" evidence="1">
    <location>
        <begin position="55"/>
        <end position="74"/>
    </location>
</feature>
<feature type="transmembrane region" description="Helical" evidence="1">
    <location>
        <begin position="25"/>
        <end position="49"/>
    </location>
</feature>
<comment type="caution">
    <text evidence="2">The sequence shown here is derived from an EMBL/GenBank/DDBJ whole genome shotgun (WGS) entry which is preliminary data.</text>
</comment>
<dbReference type="InterPro" id="IPR039672">
    <property type="entry name" value="MFS_2"/>
</dbReference>
<evidence type="ECO:0000256" key="1">
    <source>
        <dbReference type="SAM" id="Phobius"/>
    </source>
</evidence>
<protein>
    <submittedName>
        <fullName evidence="2">Glucuronide permease</fullName>
    </submittedName>
</protein>
<dbReference type="GO" id="GO:0015293">
    <property type="term" value="F:symporter activity"/>
    <property type="evidence" value="ECO:0007669"/>
    <property type="project" value="InterPro"/>
</dbReference>
<feature type="transmembrane region" description="Helical" evidence="1">
    <location>
        <begin position="94"/>
        <end position="112"/>
    </location>
</feature>
<keyword evidence="1" id="KW-0472">Membrane</keyword>
<feature type="transmembrane region" description="Helical" evidence="1">
    <location>
        <begin position="160"/>
        <end position="180"/>
    </location>
</feature>
<dbReference type="RefSeq" id="WP_110937142.1">
    <property type="nucleotide sequence ID" value="NZ_KZ614146.1"/>
</dbReference>
<sequence>MSAINTQGEMLTERQDASSAKKWELILYPLTALGGNCFMLLMMIVSFYAAGIVGLGTVIASFIITGSRVLDGFLDPFMGYLVDKTNGKLGKVKLFLLLGFVVMSISTALIYYTAYLVPDEMRTVYFMGLYALYIIGYTLYVIAARSGYAILTKDPKQRPIFGAAEAIYMSFFAAGGAIYLSSYLAPKYGGFSDPGLFQEFTLVVIAVAGTCMAIGLFVIWPKDRIENYGDGNPVIIKFKDMWPILKGNRPLQMFIVAAATDKLSMQIQGNQVINVMLFGIIMGNFALLGTVTSIAIIPNILLIVFGMRYASKVGLKKGLVATTWLAIFATTLLVVVLWLGDPTQIAFNDWGFMTIAFLVLFLIAGAARSLATAYVVPMIPEIIDYEAYRSKRFTPGIVTSLYTFVDKLVSSLAQTVIGLVLAMIGFRAAFPDLDTPYSETLFWVTMFLAFGVLIIGWIATLIAMKFYKLDKAKMDEIAEVLEARRQENMDAG</sequence>
<feature type="transmembrane region" description="Helical" evidence="1">
    <location>
        <begin position="200"/>
        <end position="220"/>
    </location>
</feature>
<organism evidence="2 3">
    <name type="scientific">Salipaludibacillus neizhouensis</name>
    <dbReference type="NCBI Taxonomy" id="885475"/>
    <lineage>
        <taxon>Bacteria</taxon>
        <taxon>Bacillati</taxon>
        <taxon>Bacillota</taxon>
        <taxon>Bacilli</taxon>
        <taxon>Bacillales</taxon>
        <taxon>Bacillaceae</taxon>
    </lineage>
</organism>
<keyword evidence="1" id="KW-0812">Transmembrane</keyword>
<proteinExistence type="predicted"/>
<evidence type="ECO:0000313" key="3">
    <source>
        <dbReference type="Proteomes" id="UP000281498"/>
    </source>
</evidence>
<dbReference type="AlphaFoldDB" id="A0A3A9JZ95"/>
<dbReference type="Proteomes" id="UP000281498">
    <property type="component" value="Unassembled WGS sequence"/>
</dbReference>
<feature type="transmembrane region" description="Helical" evidence="1">
    <location>
        <begin position="124"/>
        <end position="148"/>
    </location>
</feature>
<dbReference type="Pfam" id="PF13347">
    <property type="entry name" value="MFS_2"/>
    <property type="match status" value="1"/>
</dbReference>
<dbReference type="EMBL" id="PDOE01000015">
    <property type="protein sequence ID" value="RKL65509.1"/>
    <property type="molecule type" value="Genomic_DNA"/>
</dbReference>
<keyword evidence="1" id="KW-1133">Transmembrane helix</keyword>
<dbReference type="GO" id="GO:0008643">
    <property type="term" value="P:carbohydrate transport"/>
    <property type="evidence" value="ECO:0007669"/>
    <property type="project" value="InterPro"/>
</dbReference>
<keyword evidence="3" id="KW-1185">Reference proteome</keyword>
<feature type="transmembrane region" description="Helical" evidence="1">
    <location>
        <begin position="352"/>
        <end position="376"/>
    </location>
</feature>
<gene>
    <name evidence="2" type="ORF">CR203_20125</name>
</gene>
<dbReference type="SUPFAM" id="SSF103473">
    <property type="entry name" value="MFS general substrate transporter"/>
    <property type="match status" value="1"/>
</dbReference>
<feature type="transmembrane region" description="Helical" evidence="1">
    <location>
        <begin position="272"/>
        <end position="288"/>
    </location>
</feature>
<feature type="transmembrane region" description="Helical" evidence="1">
    <location>
        <begin position="318"/>
        <end position="340"/>
    </location>
</feature>
<dbReference type="Gene3D" id="1.20.1250.20">
    <property type="entry name" value="MFS general substrate transporter like domains"/>
    <property type="match status" value="1"/>
</dbReference>
<dbReference type="GO" id="GO:0005886">
    <property type="term" value="C:plasma membrane"/>
    <property type="evidence" value="ECO:0007669"/>
    <property type="project" value="TreeGrafter"/>
</dbReference>
<accession>A0A3A9JZ95</accession>
<dbReference type="InterPro" id="IPR036259">
    <property type="entry name" value="MFS_trans_sf"/>
</dbReference>
<feature type="transmembrane region" description="Helical" evidence="1">
    <location>
        <begin position="442"/>
        <end position="464"/>
    </location>
</feature>
<feature type="transmembrane region" description="Helical" evidence="1">
    <location>
        <begin position="294"/>
        <end position="311"/>
    </location>
</feature>
<feature type="transmembrane region" description="Helical" evidence="1">
    <location>
        <begin position="408"/>
        <end position="430"/>
    </location>
</feature>
<evidence type="ECO:0000313" key="2">
    <source>
        <dbReference type="EMBL" id="RKL65509.1"/>
    </source>
</evidence>
<dbReference type="OrthoDB" id="9764596at2"/>